<evidence type="ECO:0000313" key="2">
    <source>
        <dbReference type="EMBL" id="EMN88798.1"/>
    </source>
</evidence>
<gene>
    <name evidence="2" type="ORF">LEP1GSC108_1237</name>
</gene>
<accession>M6Q819</accession>
<keyword evidence="3" id="KW-1185">Reference proteome</keyword>
<keyword evidence="1" id="KW-0472">Membrane</keyword>
<dbReference type="AlphaFoldDB" id="M6Q819"/>
<evidence type="ECO:0000313" key="3">
    <source>
        <dbReference type="Proteomes" id="UP000012118"/>
    </source>
</evidence>
<comment type="caution">
    <text evidence="2">The sequence shown here is derived from an EMBL/GenBank/DDBJ whole genome shotgun (WGS) entry which is preliminary data.</text>
</comment>
<keyword evidence="1" id="KW-0812">Transmembrane</keyword>
<organism evidence="2 3">
    <name type="scientific">Leptospira weilii str. UI 13098</name>
    <dbReference type="NCBI Taxonomy" id="1088542"/>
    <lineage>
        <taxon>Bacteria</taxon>
        <taxon>Pseudomonadati</taxon>
        <taxon>Spirochaetota</taxon>
        <taxon>Spirochaetia</taxon>
        <taxon>Leptospirales</taxon>
        <taxon>Leptospiraceae</taxon>
        <taxon>Leptospira</taxon>
    </lineage>
</organism>
<feature type="transmembrane region" description="Helical" evidence="1">
    <location>
        <begin position="33"/>
        <end position="50"/>
    </location>
</feature>
<proteinExistence type="predicted"/>
<sequence length="163" mass="18914">MSPMSGNLETISYIENLRDDEVQIIRKQLYNSYSNWLFIVILSAITFASWHFQIVFYSAISMLLLVSFIVLYLVTLVKIEQEIKEGKKLVIKGKIQNKEVDRIFKNKVDRQGKVVSSYFIIEKYKIEVPRKEFSKYSCGQSVEIHKLPKSSLILKIANLSDSP</sequence>
<evidence type="ECO:0000256" key="1">
    <source>
        <dbReference type="SAM" id="Phobius"/>
    </source>
</evidence>
<name>M6Q819_9LEPT</name>
<keyword evidence="1" id="KW-1133">Transmembrane helix</keyword>
<dbReference type="EMBL" id="AHNU02000073">
    <property type="protein sequence ID" value="EMN88798.1"/>
    <property type="molecule type" value="Genomic_DNA"/>
</dbReference>
<dbReference type="Proteomes" id="UP000012118">
    <property type="component" value="Unassembled WGS sequence"/>
</dbReference>
<reference evidence="2 3" key="1">
    <citation type="submission" date="2013-01" db="EMBL/GenBank/DDBJ databases">
        <authorList>
            <person name="Harkins D.M."/>
            <person name="Durkin A.S."/>
            <person name="Brinkac L.M."/>
            <person name="Haft D.H."/>
            <person name="Selengut J.D."/>
            <person name="Sanka R."/>
            <person name="DePew J."/>
            <person name="Purushe J."/>
            <person name="Chanthongthip A."/>
            <person name="Lattana O."/>
            <person name="Phetsouvanh R."/>
            <person name="Newton P.N."/>
            <person name="Vinetz J.M."/>
            <person name="Sutton G.G."/>
            <person name="Nierman W.C."/>
            <person name="Fouts D.E."/>
        </authorList>
    </citation>
    <scope>NUCLEOTIDE SEQUENCE [LARGE SCALE GENOMIC DNA]</scope>
    <source>
        <strain evidence="2 3">UI 13098</strain>
    </source>
</reference>
<protein>
    <submittedName>
        <fullName evidence="2">Uncharacterized protein</fullName>
    </submittedName>
</protein>
<feature type="transmembrane region" description="Helical" evidence="1">
    <location>
        <begin position="56"/>
        <end position="77"/>
    </location>
</feature>